<dbReference type="PANTHER" id="PTHR34688">
    <property type="entry name" value="CYTOCHROME C6, CHLOROPLASTIC"/>
    <property type="match status" value="1"/>
</dbReference>
<dbReference type="GO" id="GO:0009055">
    <property type="term" value="F:electron transfer activity"/>
    <property type="evidence" value="ECO:0007669"/>
    <property type="project" value="InterPro"/>
</dbReference>
<dbReference type="EMBL" id="MH795132">
    <property type="protein sequence ID" value="AYO28771.1"/>
    <property type="molecule type" value="Genomic_DNA"/>
</dbReference>
<name>A0A3G2R0Z6_9STRA</name>
<dbReference type="Pfam" id="PF13442">
    <property type="entry name" value="Cytochrome_CBB3"/>
    <property type="match status" value="1"/>
</dbReference>
<evidence type="ECO:0000256" key="2">
    <source>
        <dbReference type="ARBA" id="ARBA00004456"/>
    </source>
</evidence>
<dbReference type="InterPro" id="IPR008168">
    <property type="entry name" value="Cyt_C_IC"/>
</dbReference>
<keyword evidence="8 13" id="KW-0408">Iron</keyword>
<gene>
    <name evidence="15" type="primary">petJ</name>
</gene>
<evidence type="ECO:0000256" key="9">
    <source>
        <dbReference type="ARBA" id="ARBA00023078"/>
    </source>
</evidence>
<protein>
    <recommendedName>
        <fullName evidence="12">Cytochrome c-553</fullName>
    </recommendedName>
    <alternativeName>
        <fullName evidence="11">Cytochrome c553</fullName>
    </alternativeName>
    <alternativeName>
        <fullName evidence="10">Soluble cytochrome f</fullName>
    </alternativeName>
</protein>
<evidence type="ECO:0000256" key="5">
    <source>
        <dbReference type="ARBA" id="ARBA00022617"/>
    </source>
</evidence>
<proteinExistence type="inferred from homology"/>
<evidence type="ECO:0000256" key="11">
    <source>
        <dbReference type="ARBA" id="ARBA00031247"/>
    </source>
</evidence>
<evidence type="ECO:0000256" key="3">
    <source>
        <dbReference type="ARBA" id="ARBA00009650"/>
    </source>
</evidence>
<dbReference type="InterPro" id="IPR036909">
    <property type="entry name" value="Cyt_c-like_dom_sf"/>
</dbReference>
<keyword evidence="4" id="KW-0813">Transport</keyword>
<keyword evidence="9" id="KW-0793">Thylakoid</keyword>
<evidence type="ECO:0000256" key="7">
    <source>
        <dbReference type="ARBA" id="ARBA00022982"/>
    </source>
</evidence>
<dbReference type="EMBL" id="MH795132">
    <property type="protein sequence ID" value="AYO28740.1"/>
    <property type="molecule type" value="Genomic_DNA"/>
</dbReference>
<accession>A0A3G2R0Z6</accession>
<comment type="function">
    <text evidence="1">Functions as an electron carrier between membrane-bound cytochrome b6-f and photosystem I in oxygenic photosynthesis.</text>
</comment>
<reference evidence="15" key="1">
    <citation type="submission" date="2018-08" db="EMBL/GenBank/DDBJ databases">
        <title>Comparative Plastid Genomics of Synurophyceae: Evolutionary Evidence of Lateral Gene Transfer and Inverted Repeat Dynamics.</title>
        <authorList>
            <person name="Kim J.I."/>
            <person name="Shin H."/>
            <person name="Skaloud P."/>
            <person name="Jung J."/>
            <person name="Yoon H.S."/>
            <person name="Archibald J.M."/>
            <person name="Shin W."/>
        </authorList>
    </citation>
    <scope>NUCLEOTIDE SEQUENCE</scope>
    <source>
        <strain evidence="15">CCMP1781</strain>
    </source>
</reference>
<dbReference type="GO" id="GO:0005506">
    <property type="term" value="F:iron ion binding"/>
    <property type="evidence" value="ECO:0007669"/>
    <property type="project" value="InterPro"/>
</dbReference>
<evidence type="ECO:0000256" key="12">
    <source>
        <dbReference type="ARBA" id="ARBA00033211"/>
    </source>
</evidence>
<evidence type="ECO:0000256" key="4">
    <source>
        <dbReference type="ARBA" id="ARBA00022448"/>
    </source>
</evidence>
<dbReference type="InterPro" id="IPR023655">
    <property type="entry name" value="Cyt_C6"/>
</dbReference>
<dbReference type="SUPFAM" id="SSF46626">
    <property type="entry name" value="Cytochrome c"/>
    <property type="match status" value="1"/>
</dbReference>
<keyword evidence="5 13" id="KW-0349">Heme</keyword>
<keyword evidence="6 13" id="KW-0479">Metal-binding</keyword>
<keyword evidence="15" id="KW-0934">Plastid</keyword>
<dbReference type="PANTHER" id="PTHR34688:SF2">
    <property type="entry name" value="CYTOCHROME C6, CHLOROPLASTIC"/>
    <property type="match status" value="1"/>
</dbReference>
<feature type="domain" description="Cytochrome c" evidence="14">
    <location>
        <begin position="20"/>
        <end position="100"/>
    </location>
</feature>
<organism evidence="15">
    <name type="scientific">Neotessella volvocina</name>
    <dbReference type="NCBI Taxonomy" id="52559"/>
    <lineage>
        <taxon>Eukaryota</taxon>
        <taxon>Sar</taxon>
        <taxon>Stramenopiles</taxon>
        <taxon>Ochrophyta</taxon>
        <taxon>Synurophyceae</taxon>
        <taxon>Synurales</taxon>
        <taxon>Neotessellaceae</taxon>
        <taxon>Neotessella</taxon>
    </lineage>
</organism>
<evidence type="ECO:0000259" key="14">
    <source>
        <dbReference type="PROSITE" id="PS51007"/>
    </source>
</evidence>
<sequence>MILTFVTFLNVTNVNSIAAKDLEIGKQLFAIHCTACHIGGTNVILPEKNLQQEVLENNGMNTVSAITYQILNGKNGMPAFGGRLTEDEIEEIAKYVLIATKKNFKENKN</sequence>
<dbReference type="InterPro" id="IPR009056">
    <property type="entry name" value="Cyt_c-like_dom"/>
</dbReference>
<evidence type="ECO:0000256" key="10">
    <source>
        <dbReference type="ARBA" id="ARBA00030448"/>
    </source>
</evidence>
<evidence type="ECO:0000256" key="1">
    <source>
        <dbReference type="ARBA" id="ARBA00002347"/>
    </source>
</evidence>
<evidence type="ECO:0000256" key="13">
    <source>
        <dbReference type="PROSITE-ProRule" id="PRU00433"/>
    </source>
</evidence>
<dbReference type="AlphaFoldDB" id="A0A3G2R0Z6"/>
<keyword evidence="7" id="KW-0249">Electron transport</keyword>
<geneLocation type="plastid" evidence="15"/>
<dbReference type="Gene3D" id="1.10.760.10">
    <property type="entry name" value="Cytochrome c-like domain"/>
    <property type="match status" value="1"/>
</dbReference>
<evidence type="ECO:0000256" key="6">
    <source>
        <dbReference type="ARBA" id="ARBA00022723"/>
    </source>
</evidence>
<comment type="subcellular location">
    <subcellularLocation>
        <location evidence="2">Plastid</location>
        <location evidence="2">Chloroplast thylakoid lumen</location>
    </subcellularLocation>
</comment>
<evidence type="ECO:0000313" key="15">
    <source>
        <dbReference type="EMBL" id="AYO28771.1"/>
    </source>
</evidence>
<evidence type="ECO:0000256" key="8">
    <source>
        <dbReference type="ARBA" id="ARBA00023004"/>
    </source>
</evidence>
<dbReference type="PROSITE" id="PS51007">
    <property type="entry name" value="CYTC"/>
    <property type="match status" value="1"/>
</dbReference>
<dbReference type="GO" id="GO:0020037">
    <property type="term" value="F:heme binding"/>
    <property type="evidence" value="ECO:0007669"/>
    <property type="project" value="InterPro"/>
</dbReference>
<dbReference type="PRINTS" id="PR00605">
    <property type="entry name" value="CYTCHROMECIC"/>
</dbReference>
<dbReference type="GO" id="GO:0009543">
    <property type="term" value="C:chloroplast thylakoid lumen"/>
    <property type="evidence" value="ECO:0007669"/>
    <property type="project" value="UniProtKB-SubCell"/>
</dbReference>
<comment type="similarity">
    <text evidence="3">Belongs to the cytochrome c family. PetJ subfamily.</text>
</comment>